<dbReference type="PANTHER" id="PTHR12978:SF0">
    <property type="entry name" value="M7GPPPX DIPHOSPHATASE"/>
    <property type="match status" value="1"/>
</dbReference>
<dbReference type="Gene3D" id="3.30.200.40">
    <property type="entry name" value="Scavenger mRNA decapping enzyme, N-terminal domain"/>
    <property type="match status" value="1"/>
</dbReference>
<dbReference type="SUPFAM" id="SSF54197">
    <property type="entry name" value="HIT-like"/>
    <property type="match status" value="1"/>
</dbReference>
<dbReference type="GO" id="GO:0005634">
    <property type="term" value="C:nucleus"/>
    <property type="evidence" value="ECO:0007669"/>
    <property type="project" value="TreeGrafter"/>
</dbReference>
<dbReference type="InterPro" id="IPR008594">
    <property type="entry name" value="DcpS/DCS2"/>
</dbReference>
<organism evidence="2 3">
    <name type="scientific">Entamoeba histolytica</name>
    <dbReference type="NCBI Taxonomy" id="5759"/>
    <lineage>
        <taxon>Eukaryota</taxon>
        <taxon>Amoebozoa</taxon>
        <taxon>Evosea</taxon>
        <taxon>Archamoebae</taxon>
        <taxon>Mastigamoebida</taxon>
        <taxon>Entamoebidae</taxon>
        <taxon>Entamoeba</taxon>
    </lineage>
</organism>
<dbReference type="InterPro" id="IPR036265">
    <property type="entry name" value="HIT-like_sf"/>
</dbReference>
<name>A0A5K1U1Q3_ENTHI</name>
<dbReference type="SUPFAM" id="SSF102860">
    <property type="entry name" value="mRNA decapping enzyme DcpS N-terminal domain"/>
    <property type="match status" value="1"/>
</dbReference>
<comment type="similarity">
    <text evidence="1">Belongs to the HIT family.</text>
</comment>
<proteinExistence type="inferred from homology"/>
<dbReference type="GO" id="GO:0016787">
    <property type="term" value="F:hydrolase activity"/>
    <property type="evidence" value="ECO:0007669"/>
    <property type="project" value="InterPro"/>
</dbReference>
<dbReference type="GO" id="GO:0000932">
    <property type="term" value="C:P-body"/>
    <property type="evidence" value="ECO:0007669"/>
    <property type="project" value="TreeGrafter"/>
</dbReference>
<dbReference type="EMBL" id="BDEQ01000001">
    <property type="protein sequence ID" value="GAT98043.1"/>
    <property type="molecule type" value="Genomic_DNA"/>
</dbReference>
<dbReference type="OMA" id="HVHINPI"/>
<dbReference type="VEuPathDB" id="AmoebaDB:EHI7A_019260"/>
<reference evidence="2 3" key="1">
    <citation type="submission" date="2016-05" db="EMBL/GenBank/DDBJ databases">
        <title>First whole genome sequencing of Entamoeba histolytica HM1:IMSS-clone-6.</title>
        <authorList>
            <person name="Mukherjee Avik.K."/>
            <person name="Izumyama S."/>
            <person name="Nakada-Tsukui K."/>
            <person name="Nozaki T."/>
        </authorList>
    </citation>
    <scope>NUCLEOTIDE SEQUENCE [LARGE SCALE GENOMIC DNA]</scope>
    <source>
        <strain evidence="2 3">HM1:IMSS clone 6</strain>
    </source>
</reference>
<sequence>MQQLEVINEFLDTKSIVISENDEQKPTIYFISKQPFCESEGQNVIEEIEKNPEKGLIMTNDKYKKYQIEVPIERNITTSYSVDVISPATQHDIEKNKPQKYELFTETPQIFNSITLPFINSIPSSEFQWIYNILNGTAEQNNVLINDDDYVSLLDMKWDRQNLNQVYGLVLVRDHSIHSLRALNQNHIQLLERIEKTTMKILTNKYGLKENEIITFVHYVPSFWHFHIHFCTIHSPLFQSLNSVIGRAIPLVDIIQNLKMNGNYYQTINIGLRLNTVHPLYKLFKSK</sequence>
<evidence type="ECO:0000313" key="2">
    <source>
        <dbReference type="EMBL" id="GAT98043.1"/>
    </source>
</evidence>
<comment type="caution">
    <text evidence="2">The sequence shown here is derived from an EMBL/GenBank/DDBJ whole genome shotgun (WGS) entry which is preliminary data.</text>
</comment>
<dbReference type="InterPro" id="IPR011145">
    <property type="entry name" value="Scavenger_mRNA_decap_enz_N"/>
</dbReference>
<dbReference type="AlphaFoldDB" id="A0A5K1U1Q3"/>
<accession>A0A5K1U1Q3</accession>
<dbReference type="GO" id="GO:0000290">
    <property type="term" value="P:deadenylation-dependent decapping of nuclear-transcribed mRNA"/>
    <property type="evidence" value="ECO:0007669"/>
    <property type="project" value="InterPro"/>
</dbReference>
<evidence type="ECO:0000256" key="1">
    <source>
        <dbReference type="ARBA" id="ARBA00010208"/>
    </source>
</evidence>
<protein>
    <submittedName>
        <fullName evidence="2">Scavenger mRNA decapping enzyme putative</fullName>
    </submittedName>
</protein>
<dbReference type="Gene3D" id="3.30.428.10">
    <property type="entry name" value="HIT-like"/>
    <property type="match status" value="1"/>
</dbReference>
<dbReference type="Proteomes" id="UP000078387">
    <property type="component" value="Unassembled WGS sequence"/>
</dbReference>
<evidence type="ECO:0000313" key="3">
    <source>
        <dbReference type="Proteomes" id="UP000078387"/>
    </source>
</evidence>
<dbReference type="VEuPathDB" id="AmoebaDB:KM1_046930"/>
<dbReference type="Pfam" id="PF11969">
    <property type="entry name" value="DcpS_C"/>
    <property type="match status" value="1"/>
</dbReference>
<dbReference type="VEuPathDB" id="AmoebaDB:EHI8A_016820"/>
<dbReference type="GO" id="GO:0000340">
    <property type="term" value="F:RNA 7-methylguanosine cap binding"/>
    <property type="evidence" value="ECO:0007669"/>
    <property type="project" value="TreeGrafter"/>
</dbReference>
<dbReference type="PANTHER" id="PTHR12978">
    <property type="entry name" value="HISTIDINE TRIAD HIT PROTEIN MEMBER"/>
    <property type="match status" value="1"/>
</dbReference>
<dbReference type="FunFam" id="3.30.428.10:FF:000035">
    <property type="entry name" value="Scavenger mRNA decapping enzyme, putative"/>
    <property type="match status" value="1"/>
</dbReference>
<dbReference type="VEuPathDB" id="AmoebaDB:EHI5A_037480"/>
<dbReference type="VEuPathDB" id="AmoebaDB:EHI_169590"/>
<gene>
    <name evidence="2" type="ORF">CL6EHI_169590</name>
</gene>
<dbReference type="FunFam" id="3.30.200.40:FF:000005">
    <property type="entry name" value="Scavenger mRNA decapping enzyme, putative"/>
    <property type="match status" value="1"/>
</dbReference>